<protein>
    <submittedName>
        <fullName evidence="1">Uncharacterized protein</fullName>
    </submittedName>
</protein>
<proteinExistence type="predicted"/>
<evidence type="ECO:0000313" key="1">
    <source>
        <dbReference type="EMBL" id="KAI5663571.1"/>
    </source>
</evidence>
<reference evidence="2" key="1">
    <citation type="journal article" date="2023" name="Nat. Plants">
        <title>Single-cell RNA sequencing provides a high-resolution roadmap for understanding the multicellular compartmentation of specialized metabolism.</title>
        <authorList>
            <person name="Sun S."/>
            <person name="Shen X."/>
            <person name="Li Y."/>
            <person name="Li Y."/>
            <person name="Wang S."/>
            <person name="Li R."/>
            <person name="Zhang H."/>
            <person name="Shen G."/>
            <person name="Guo B."/>
            <person name="Wei J."/>
            <person name="Xu J."/>
            <person name="St-Pierre B."/>
            <person name="Chen S."/>
            <person name="Sun C."/>
        </authorList>
    </citation>
    <scope>NUCLEOTIDE SEQUENCE [LARGE SCALE GENOMIC DNA]</scope>
</reference>
<evidence type="ECO:0000313" key="2">
    <source>
        <dbReference type="Proteomes" id="UP001060085"/>
    </source>
</evidence>
<dbReference type="Proteomes" id="UP001060085">
    <property type="component" value="Linkage Group LG05"/>
</dbReference>
<dbReference type="EMBL" id="CM044705">
    <property type="protein sequence ID" value="KAI5663571.1"/>
    <property type="molecule type" value="Genomic_DNA"/>
</dbReference>
<name>A0ACC0AVS2_CATRO</name>
<accession>A0ACC0AVS2</accession>
<organism evidence="1 2">
    <name type="scientific">Catharanthus roseus</name>
    <name type="common">Madagascar periwinkle</name>
    <name type="synonym">Vinca rosea</name>
    <dbReference type="NCBI Taxonomy" id="4058"/>
    <lineage>
        <taxon>Eukaryota</taxon>
        <taxon>Viridiplantae</taxon>
        <taxon>Streptophyta</taxon>
        <taxon>Embryophyta</taxon>
        <taxon>Tracheophyta</taxon>
        <taxon>Spermatophyta</taxon>
        <taxon>Magnoliopsida</taxon>
        <taxon>eudicotyledons</taxon>
        <taxon>Gunneridae</taxon>
        <taxon>Pentapetalae</taxon>
        <taxon>asterids</taxon>
        <taxon>lamiids</taxon>
        <taxon>Gentianales</taxon>
        <taxon>Apocynaceae</taxon>
        <taxon>Rauvolfioideae</taxon>
        <taxon>Vinceae</taxon>
        <taxon>Catharanthinae</taxon>
        <taxon>Catharanthus</taxon>
    </lineage>
</organism>
<comment type="caution">
    <text evidence="1">The sequence shown here is derived from an EMBL/GenBank/DDBJ whole genome shotgun (WGS) entry which is preliminary data.</text>
</comment>
<gene>
    <name evidence="1" type="ORF">M9H77_22894</name>
</gene>
<sequence>MLRTRALKMHKSDALCRCDGPIVESQEGLKISAVTRYGLSVVFVKSNARTGGAWAGIDYRMPMASKTQSPDHAHKTMVENPQERQHEQLRKETSCLGQANSGILEKFIATMMEFFETFVGTRRAEGVPTTGADSTSRILWRG</sequence>
<keyword evidence="2" id="KW-1185">Reference proteome</keyword>